<dbReference type="SMART" id="SM00233">
    <property type="entry name" value="PH"/>
    <property type="match status" value="1"/>
</dbReference>
<keyword evidence="7" id="KW-1185">Reference proteome</keyword>
<dbReference type="PROSITE" id="PS50003">
    <property type="entry name" value="PH_DOMAIN"/>
    <property type="match status" value="1"/>
</dbReference>
<dbReference type="GO" id="GO:0005096">
    <property type="term" value="F:GTPase activator activity"/>
    <property type="evidence" value="ECO:0007669"/>
    <property type="project" value="UniProtKB-KW"/>
</dbReference>
<feature type="domain" description="PH" evidence="4">
    <location>
        <begin position="265"/>
        <end position="368"/>
    </location>
</feature>
<evidence type="ECO:0008006" key="8">
    <source>
        <dbReference type="Google" id="ProtNLM"/>
    </source>
</evidence>
<dbReference type="SUPFAM" id="SSF103657">
    <property type="entry name" value="BAR/IMD domain-like"/>
    <property type="match status" value="1"/>
</dbReference>
<dbReference type="InterPro" id="IPR001849">
    <property type="entry name" value="PH_domain"/>
</dbReference>
<organism evidence="6 7">
    <name type="scientific">Oncorhynchus tshawytscha</name>
    <name type="common">Chinook salmon</name>
    <name type="synonym">Salmo tshawytscha</name>
    <dbReference type="NCBI Taxonomy" id="74940"/>
    <lineage>
        <taxon>Eukaryota</taxon>
        <taxon>Metazoa</taxon>
        <taxon>Chordata</taxon>
        <taxon>Craniata</taxon>
        <taxon>Vertebrata</taxon>
        <taxon>Euteleostomi</taxon>
        <taxon>Actinopterygii</taxon>
        <taxon>Neopterygii</taxon>
        <taxon>Teleostei</taxon>
        <taxon>Protacanthopterygii</taxon>
        <taxon>Salmoniformes</taxon>
        <taxon>Salmonidae</taxon>
        <taxon>Salmoninae</taxon>
        <taxon>Oncorhynchus</taxon>
    </lineage>
</organism>
<evidence type="ECO:0000313" key="7">
    <source>
        <dbReference type="Proteomes" id="UP000694402"/>
    </source>
</evidence>
<reference evidence="6" key="2">
    <citation type="submission" date="2025-08" db="UniProtKB">
        <authorList>
            <consortium name="Ensembl"/>
        </authorList>
    </citation>
    <scope>IDENTIFICATION</scope>
</reference>
<dbReference type="Pfam" id="PF00620">
    <property type="entry name" value="RhoGAP"/>
    <property type="match status" value="1"/>
</dbReference>
<dbReference type="GO" id="GO:0005737">
    <property type="term" value="C:cytoplasm"/>
    <property type="evidence" value="ECO:0007669"/>
    <property type="project" value="InterPro"/>
</dbReference>
<feature type="domain" description="Rho-GAP" evidence="5">
    <location>
        <begin position="380"/>
        <end position="564"/>
    </location>
</feature>
<evidence type="ECO:0000259" key="5">
    <source>
        <dbReference type="PROSITE" id="PS50238"/>
    </source>
</evidence>
<protein>
    <recommendedName>
        <fullName evidence="8">Oligophrenin 1</fullName>
    </recommendedName>
</protein>
<dbReference type="InterPro" id="IPR047234">
    <property type="entry name" value="GRAF_fam"/>
</dbReference>
<dbReference type="PANTHER" id="PTHR12552:SF2">
    <property type="entry name" value="OLIGOPHRENIN-1"/>
    <property type="match status" value="1"/>
</dbReference>
<dbReference type="GeneTree" id="ENSGT00940000160157"/>
<dbReference type="CDD" id="cd01249">
    <property type="entry name" value="BAR-PH_GRAF_family"/>
    <property type="match status" value="1"/>
</dbReference>
<feature type="region of interest" description="Disordered" evidence="3">
    <location>
        <begin position="611"/>
        <end position="672"/>
    </location>
</feature>
<evidence type="ECO:0000256" key="1">
    <source>
        <dbReference type="ARBA" id="ARBA00022468"/>
    </source>
</evidence>
<dbReference type="GO" id="GO:0007165">
    <property type="term" value="P:signal transduction"/>
    <property type="evidence" value="ECO:0007669"/>
    <property type="project" value="InterPro"/>
</dbReference>
<accession>A0AAZ3RCZ0</accession>
<dbReference type="Proteomes" id="UP000694402">
    <property type="component" value="Unassembled WGS sequence"/>
</dbReference>
<sequence length="874" mass="99426">MGHPPLEFSDCYEDSPDFRERLKCYELELERTSKFLKDVIKDGNSVINAIKGYSVAVQKFSQTLGVFQFDFIGDSLTDDEMNIAESFQEFAGLLQEVEDDRMMLVQNACDLLIKPLEKFRKEQIGVTKERRKKFEKESEKYYSQLDKHLNLSAKKKETQLQEADELLDKERRNFYESSVEYVYQIQQVQDRKKFDVVEPVLAFLHSILTLNNLTVEMTQDFMPYKQELQLSLQNTRNHFESTREEMEELMKRMKHPTQIGKMHSQPVIEGYLYSQEKWALGVSWVKYYCKYHKDSKLFVMVPAEPKPATKQGPTELKLKSCFRRKTESIDKRFCFDIETCERNTPVTLQAVSEANRKLWMEAMYGKEPIYHSPIHKQAEMELNEVGFKFVRKCINFVETKGLTQEGVYRTVGSNIQVQKLLNVFFDQKCPGDVDFHSSEWDIKTITSAMKFYLRSLAEPLMTYGLNRDLILAAKSDNLDDRLGAIHCLTYKLPGKNREMLSLLIQHLVNVCGNSGDNLMTPSNMGVIFGPTLMRAKEETVAAMLDIKFQNIVVEILIEDYTKIFCSAPDESSAAPPMPPPRITPRKRQPITIAKRPLRICLAVNCGQLQNTENEQNGSRPEGVDFGGDTPTSPTPLQRTKPITAPLRLHRDTQRQALLPKPSTRQDRHSDSDVAKLVAKLQDGGQRPDTAATVNGETGVTVNRAQSFQCRRPPPRSVAVIREAKSDGMIKTRSLAEKPAICRPPTRPPDPPSRYPAPHKSPAAAPSEDTPASYVASKAKFFENASRQFGSTWHAFGPLDHFDQLALPKFVEAGEQHCSRVRLAMVMSRINHLWLDGLQDVEEHQLGMEGQAGLGRDTLDGISGALGRQILLRAL</sequence>
<dbReference type="Pfam" id="PF00169">
    <property type="entry name" value="PH"/>
    <property type="match status" value="1"/>
</dbReference>
<keyword evidence="1" id="KW-0343">GTPase activation</keyword>
<dbReference type="Gene3D" id="1.10.555.10">
    <property type="entry name" value="Rho GTPase activation protein"/>
    <property type="match status" value="1"/>
</dbReference>
<dbReference type="SMART" id="SM00324">
    <property type="entry name" value="RhoGAP"/>
    <property type="match status" value="1"/>
</dbReference>
<feature type="compositionally biased region" description="Basic and acidic residues" evidence="3">
    <location>
        <begin position="723"/>
        <end position="735"/>
    </location>
</feature>
<dbReference type="Ensembl" id="ENSOTST00005148059.1">
    <property type="protein sequence ID" value="ENSOTSP00005138240.1"/>
    <property type="gene ID" value="ENSOTSG00005013491.2"/>
</dbReference>
<dbReference type="AlphaFoldDB" id="A0AAZ3RCZ0"/>
<dbReference type="Gene3D" id="1.20.1270.60">
    <property type="entry name" value="Arfaptin homology (AH) domain/BAR domain"/>
    <property type="match status" value="1"/>
</dbReference>
<evidence type="ECO:0000256" key="3">
    <source>
        <dbReference type="SAM" id="MobiDB-lite"/>
    </source>
</evidence>
<dbReference type="SUPFAM" id="SSF48350">
    <property type="entry name" value="GTPase activation domain, GAP"/>
    <property type="match status" value="1"/>
</dbReference>
<dbReference type="InterPro" id="IPR008936">
    <property type="entry name" value="Rho_GTPase_activation_prot"/>
</dbReference>
<dbReference type="FunFam" id="1.20.1270.60:FF:000001">
    <property type="entry name" value="Rho GTPase-activating protein 26"/>
    <property type="match status" value="1"/>
</dbReference>
<dbReference type="Pfam" id="PF16746">
    <property type="entry name" value="BAR_3"/>
    <property type="match status" value="1"/>
</dbReference>
<evidence type="ECO:0000256" key="2">
    <source>
        <dbReference type="SAM" id="Coils"/>
    </source>
</evidence>
<dbReference type="PROSITE" id="PS50238">
    <property type="entry name" value="RHOGAP"/>
    <property type="match status" value="1"/>
</dbReference>
<dbReference type="InterPro" id="IPR047225">
    <property type="entry name" value="PH_GRAF"/>
</dbReference>
<dbReference type="InterPro" id="IPR027267">
    <property type="entry name" value="AH/BAR_dom_sf"/>
</dbReference>
<name>A0AAZ3RCZ0_ONCTS</name>
<feature type="compositionally biased region" description="Pro residues" evidence="3">
    <location>
        <begin position="744"/>
        <end position="754"/>
    </location>
</feature>
<dbReference type="PANTHER" id="PTHR12552">
    <property type="entry name" value="OLIGOPHRENIN 1"/>
    <property type="match status" value="1"/>
</dbReference>
<feature type="coiled-coil region" evidence="2">
    <location>
        <begin position="225"/>
        <end position="252"/>
    </location>
</feature>
<reference evidence="6" key="3">
    <citation type="submission" date="2025-09" db="UniProtKB">
        <authorList>
            <consortium name="Ensembl"/>
        </authorList>
    </citation>
    <scope>IDENTIFICATION</scope>
</reference>
<dbReference type="InterPro" id="IPR000198">
    <property type="entry name" value="RhoGAP_dom"/>
</dbReference>
<evidence type="ECO:0000259" key="4">
    <source>
        <dbReference type="PROSITE" id="PS50003"/>
    </source>
</evidence>
<keyword evidence="2" id="KW-0175">Coiled coil</keyword>
<dbReference type="SUPFAM" id="SSF50729">
    <property type="entry name" value="PH domain-like"/>
    <property type="match status" value="1"/>
</dbReference>
<dbReference type="InterPro" id="IPR004148">
    <property type="entry name" value="BAR_dom"/>
</dbReference>
<feature type="compositionally biased region" description="Low complexity" evidence="3">
    <location>
        <begin position="755"/>
        <end position="766"/>
    </location>
</feature>
<dbReference type="Gene3D" id="2.30.29.30">
    <property type="entry name" value="Pleckstrin-homology domain (PH domain)/Phosphotyrosine-binding domain (PTB)"/>
    <property type="match status" value="1"/>
</dbReference>
<gene>
    <name evidence="6" type="primary">OPHN1</name>
</gene>
<evidence type="ECO:0000313" key="6">
    <source>
        <dbReference type="Ensembl" id="ENSOTSP00005138240.1"/>
    </source>
</evidence>
<feature type="compositionally biased region" description="Basic and acidic residues" evidence="3">
    <location>
        <begin position="663"/>
        <end position="672"/>
    </location>
</feature>
<dbReference type="FunFam" id="1.10.555.10:FF:000008">
    <property type="entry name" value="Rho GTPase-activating protein 42"/>
    <property type="match status" value="1"/>
</dbReference>
<dbReference type="InterPro" id="IPR011993">
    <property type="entry name" value="PH-like_dom_sf"/>
</dbReference>
<feature type="region of interest" description="Disordered" evidence="3">
    <location>
        <begin position="723"/>
        <end position="769"/>
    </location>
</feature>
<reference evidence="7" key="1">
    <citation type="journal article" date="2018" name="PLoS ONE">
        <title>Chinook salmon (Oncorhynchus tshawytscha) genome and transcriptome.</title>
        <authorList>
            <person name="Christensen K.A."/>
            <person name="Leong J.S."/>
            <person name="Sakhrani D."/>
            <person name="Biagi C.A."/>
            <person name="Minkley D.R."/>
            <person name="Withler R.E."/>
            <person name="Rondeau E.B."/>
            <person name="Koop B.F."/>
            <person name="Devlin R.H."/>
        </authorList>
    </citation>
    <scope>NUCLEOTIDE SEQUENCE [LARGE SCALE GENOMIC DNA]</scope>
</reference>
<proteinExistence type="predicted"/>